<keyword evidence="5" id="KW-0234">DNA repair</keyword>
<feature type="domain" description="DNA replication/recombination mediator RecO N-terminal" evidence="7">
    <location>
        <begin position="1"/>
        <end position="69"/>
    </location>
</feature>
<accession>A0A3B0TH11</accession>
<comment type="similarity">
    <text evidence="1">Belongs to the RecO family.</text>
</comment>
<sequence length="248" mass="26998">MEWTDRGIVLGTRRHGESGLIVEALTYAHGRHLGLVRGGRSSRHRATFQPGNSLQLTWRARLEDHLGVYSGDMSVARAAAVIESRTRLYGLGLAVALARLPAEREPAPQLASQLETLLDLIAEDGVWLPELVRFELAILGDLGFGLDLTECALTGVAEDLAWVSPKTGRAACRKAGAPYRDRLLVLPEFLQARPDHKDPAGGETVSDADILAGLRLTGHFLDTNVYGPRTIAPSETRAGLVRDLQRKK</sequence>
<proteinExistence type="inferred from homology"/>
<dbReference type="Pfam" id="PF02565">
    <property type="entry name" value="RecO_C"/>
    <property type="match status" value="1"/>
</dbReference>
<keyword evidence="4" id="KW-0233">DNA recombination</keyword>
<dbReference type="PANTHER" id="PTHR33991">
    <property type="entry name" value="DNA REPAIR PROTEIN RECO"/>
    <property type="match status" value="1"/>
</dbReference>
<dbReference type="NCBIfam" id="TIGR00613">
    <property type="entry name" value="reco"/>
    <property type="match status" value="1"/>
</dbReference>
<dbReference type="SUPFAM" id="SSF57863">
    <property type="entry name" value="ArfGap/RecO-like zinc finger"/>
    <property type="match status" value="1"/>
</dbReference>
<dbReference type="InterPro" id="IPR037278">
    <property type="entry name" value="ARFGAP/RecO"/>
</dbReference>
<gene>
    <name evidence="8" type="ORF">MNBD_ALPHA09-2061</name>
</gene>
<dbReference type="GO" id="GO:0006302">
    <property type="term" value="P:double-strand break repair"/>
    <property type="evidence" value="ECO:0007669"/>
    <property type="project" value="TreeGrafter"/>
</dbReference>
<name>A0A3B0TH11_9ZZZZ</name>
<dbReference type="GO" id="GO:0043590">
    <property type="term" value="C:bacterial nucleoid"/>
    <property type="evidence" value="ECO:0007669"/>
    <property type="project" value="TreeGrafter"/>
</dbReference>
<dbReference type="SUPFAM" id="SSF50249">
    <property type="entry name" value="Nucleic acid-binding proteins"/>
    <property type="match status" value="1"/>
</dbReference>
<organism evidence="8">
    <name type="scientific">hydrothermal vent metagenome</name>
    <dbReference type="NCBI Taxonomy" id="652676"/>
    <lineage>
        <taxon>unclassified sequences</taxon>
        <taxon>metagenomes</taxon>
        <taxon>ecological metagenomes</taxon>
    </lineage>
</organism>
<dbReference type="GO" id="GO:0006310">
    <property type="term" value="P:DNA recombination"/>
    <property type="evidence" value="ECO:0007669"/>
    <property type="project" value="UniProtKB-KW"/>
</dbReference>
<evidence type="ECO:0000256" key="1">
    <source>
        <dbReference type="ARBA" id="ARBA00007452"/>
    </source>
</evidence>
<evidence type="ECO:0000256" key="4">
    <source>
        <dbReference type="ARBA" id="ARBA00023172"/>
    </source>
</evidence>
<dbReference type="HAMAP" id="MF_00201">
    <property type="entry name" value="RecO"/>
    <property type="match status" value="1"/>
</dbReference>
<dbReference type="InterPro" id="IPR022572">
    <property type="entry name" value="DNA_rep/recomb_RecO_N"/>
</dbReference>
<dbReference type="InterPro" id="IPR012340">
    <property type="entry name" value="NA-bd_OB-fold"/>
</dbReference>
<reference evidence="8" key="1">
    <citation type="submission" date="2018-06" db="EMBL/GenBank/DDBJ databases">
        <authorList>
            <person name="Zhirakovskaya E."/>
        </authorList>
    </citation>
    <scope>NUCLEOTIDE SEQUENCE</scope>
</reference>
<dbReference type="EMBL" id="UOEM01000048">
    <property type="protein sequence ID" value="VAW12587.1"/>
    <property type="molecule type" value="Genomic_DNA"/>
</dbReference>
<evidence type="ECO:0000256" key="6">
    <source>
        <dbReference type="ARBA" id="ARBA00033409"/>
    </source>
</evidence>
<protein>
    <recommendedName>
        <fullName evidence="2">DNA repair protein RecO</fullName>
    </recommendedName>
    <alternativeName>
        <fullName evidence="6">Recombination protein O</fullName>
    </alternativeName>
</protein>
<dbReference type="PANTHER" id="PTHR33991:SF1">
    <property type="entry name" value="DNA REPAIR PROTEIN RECO"/>
    <property type="match status" value="1"/>
</dbReference>
<evidence type="ECO:0000256" key="2">
    <source>
        <dbReference type="ARBA" id="ARBA00021310"/>
    </source>
</evidence>
<dbReference type="AlphaFoldDB" id="A0A3B0TH11"/>
<keyword evidence="3" id="KW-0227">DNA damage</keyword>
<dbReference type="Gene3D" id="1.20.1440.120">
    <property type="entry name" value="Recombination protein O, C-terminal domain"/>
    <property type="match status" value="1"/>
</dbReference>
<dbReference type="Gene3D" id="2.40.50.140">
    <property type="entry name" value="Nucleic acid-binding proteins"/>
    <property type="match status" value="1"/>
</dbReference>
<evidence type="ECO:0000256" key="3">
    <source>
        <dbReference type="ARBA" id="ARBA00022763"/>
    </source>
</evidence>
<evidence type="ECO:0000259" key="7">
    <source>
        <dbReference type="Pfam" id="PF11967"/>
    </source>
</evidence>
<dbReference type="Pfam" id="PF11967">
    <property type="entry name" value="RecO_N"/>
    <property type="match status" value="1"/>
</dbReference>
<dbReference type="InterPro" id="IPR003717">
    <property type="entry name" value="RecO"/>
</dbReference>
<dbReference type="InterPro" id="IPR042242">
    <property type="entry name" value="RecO_C"/>
</dbReference>
<evidence type="ECO:0000313" key="8">
    <source>
        <dbReference type="EMBL" id="VAW12587.1"/>
    </source>
</evidence>
<evidence type="ECO:0000256" key="5">
    <source>
        <dbReference type="ARBA" id="ARBA00023204"/>
    </source>
</evidence>